<name>A0A2P6MRN5_9EUKA</name>
<sequence length="48" mass="5454">MVIPRPQLYSGMSLIKYGVLCNLDHCVPVSFARDNLKRTVAKVQTLDY</sequence>
<evidence type="ECO:0000313" key="2">
    <source>
        <dbReference type="Proteomes" id="UP000241769"/>
    </source>
</evidence>
<dbReference type="Proteomes" id="UP000241769">
    <property type="component" value="Unassembled WGS sequence"/>
</dbReference>
<protein>
    <submittedName>
        <fullName evidence="1">Uncharacterized protein</fullName>
    </submittedName>
</protein>
<gene>
    <name evidence="1" type="ORF">PROFUN_16209</name>
</gene>
<keyword evidence="2" id="KW-1185">Reference proteome</keyword>
<comment type="caution">
    <text evidence="1">The sequence shown here is derived from an EMBL/GenBank/DDBJ whole genome shotgun (WGS) entry which is preliminary data.</text>
</comment>
<accession>A0A2P6MRN5</accession>
<dbReference type="EMBL" id="MDYQ01000466">
    <property type="protein sequence ID" value="PRP74369.1"/>
    <property type="molecule type" value="Genomic_DNA"/>
</dbReference>
<dbReference type="AlphaFoldDB" id="A0A2P6MRN5"/>
<proteinExistence type="predicted"/>
<reference evidence="1 2" key="1">
    <citation type="journal article" date="2018" name="Genome Biol. Evol.">
        <title>Multiple Roots of Fruiting Body Formation in Amoebozoa.</title>
        <authorList>
            <person name="Hillmann F."/>
            <person name="Forbes G."/>
            <person name="Novohradska S."/>
            <person name="Ferling I."/>
            <person name="Riege K."/>
            <person name="Groth M."/>
            <person name="Westermann M."/>
            <person name="Marz M."/>
            <person name="Spaller T."/>
            <person name="Winckler T."/>
            <person name="Schaap P."/>
            <person name="Glockner G."/>
        </authorList>
    </citation>
    <scope>NUCLEOTIDE SEQUENCE [LARGE SCALE GENOMIC DNA]</scope>
    <source>
        <strain evidence="1 2">Jena</strain>
    </source>
</reference>
<dbReference type="InParanoid" id="A0A2P6MRN5"/>
<evidence type="ECO:0000313" key="1">
    <source>
        <dbReference type="EMBL" id="PRP74369.1"/>
    </source>
</evidence>
<organism evidence="1 2">
    <name type="scientific">Planoprotostelium fungivorum</name>
    <dbReference type="NCBI Taxonomy" id="1890364"/>
    <lineage>
        <taxon>Eukaryota</taxon>
        <taxon>Amoebozoa</taxon>
        <taxon>Evosea</taxon>
        <taxon>Variosea</taxon>
        <taxon>Cavosteliida</taxon>
        <taxon>Cavosteliaceae</taxon>
        <taxon>Planoprotostelium</taxon>
    </lineage>
</organism>